<comment type="similarity">
    <text evidence="1">In the N-terminal section; belongs to the CRISPR-associated nuclease Cas3-HD family.</text>
</comment>
<dbReference type="GO" id="GO:0003723">
    <property type="term" value="F:RNA binding"/>
    <property type="evidence" value="ECO:0007669"/>
    <property type="project" value="TreeGrafter"/>
</dbReference>
<dbReference type="GO" id="GO:0051607">
    <property type="term" value="P:defense response to virus"/>
    <property type="evidence" value="ECO:0007669"/>
    <property type="project" value="UniProtKB-KW"/>
</dbReference>
<dbReference type="InterPro" id="IPR011545">
    <property type="entry name" value="DEAD/DEAH_box_helicase_dom"/>
</dbReference>
<evidence type="ECO:0000313" key="11">
    <source>
        <dbReference type="EMBL" id="PHJ26469.1"/>
    </source>
</evidence>
<dbReference type="InterPro" id="IPR041372">
    <property type="entry name" value="Cas3_C"/>
</dbReference>
<keyword evidence="9" id="KW-0051">Antiviral defense</keyword>
<evidence type="ECO:0000256" key="2">
    <source>
        <dbReference type="ARBA" id="ARBA00009046"/>
    </source>
</evidence>
<dbReference type="InterPro" id="IPR038257">
    <property type="entry name" value="CRISPR-assoc_Cas3_HD_sf"/>
</dbReference>
<dbReference type="Gene3D" id="1.10.3210.30">
    <property type="match status" value="1"/>
</dbReference>
<proteinExistence type="inferred from homology"/>
<keyword evidence="4" id="KW-0479">Metal-binding</keyword>
<dbReference type="Pfam" id="PF00270">
    <property type="entry name" value="DEAD"/>
    <property type="match status" value="1"/>
</dbReference>
<name>A0AA44U2X7_CUTAC</name>
<evidence type="ECO:0000256" key="6">
    <source>
        <dbReference type="ARBA" id="ARBA00022801"/>
    </source>
</evidence>
<dbReference type="GO" id="GO:0005524">
    <property type="term" value="F:ATP binding"/>
    <property type="evidence" value="ECO:0007669"/>
    <property type="project" value="UniProtKB-KW"/>
</dbReference>
<dbReference type="InterPro" id="IPR050547">
    <property type="entry name" value="DEAD_box_RNA_helicases"/>
</dbReference>
<dbReference type="Pfam" id="PF22590">
    <property type="entry name" value="Cas3-like_C_2"/>
    <property type="match status" value="1"/>
</dbReference>
<comment type="similarity">
    <text evidence="2">In the central section; belongs to the CRISPR-associated helicase Cas3 family.</text>
</comment>
<dbReference type="CDD" id="cd17930">
    <property type="entry name" value="DEXHc_cas3"/>
    <property type="match status" value="1"/>
</dbReference>
<evidence type="ECO:0000256" key="4">
    <source>
        <dbReference type="ARBA" id="ARBA00022723"/>
    </source>
</evidence>
<keyword evidence="3" id="KW-0540">Nuclease</keyword>
<dbReference type="InterPro" id="IPR006474">
    <property type="entry name" value="Helicase_Cas3_CRISPR-ass_core"/>
</dbReference>
<dbReference type="EMBL" id="LKVB01000010">
    <property type="protein sequence ID" value="PHJ26469.1"/>
    <property type="molecule type" value="Genomic_DNA"/>
</dbReference>
<dbReference type="PANTHER" id="PTHR47963:SF9">
    <property type="entry name" value="CRISPR-ASSOCIATED ENDONUCLEASE_HELICASE CAS3"/>
    <property type="match status" value="1"/>
</dbReference>
<keyword evidence="7" id="KW-0347">Helicase</keyword>
<dbReference type="NCBIfam" id="TIGR01596">
    <property type="entry name" value="cas3_HD"/>
    <property type="match status" value="1"/>
</dbReference>
<dbReference type="SUPFAM" id="SSF52540">
    <property type="entry name" value="P-loop containing nucleoside triphosphate hydrolases"/>
    <property type="match status" value="1"/>
</dbReference>
<evidence type="ECO:0000259" key="10">
    <source>
        <dbReference type="PROSITE" id="PS51643"/>
    </source>
</evidence>
<dbReference type="Gene3D" id="3.40.50.300">
    <property type="entry name" value="P-loop containing nucleotide triphosphate hydrolases"/>
    <property type="match status" value="2"/>
</dbReference>
<dbReference type="GO" id="GO:0003724">
    <property type="term" value="F:RNA helicase activity"/>
    <property type="evidence" value="ECO:0007669"/>
    <property type="project" value="TreeGrafter"/>
</dbReference>
<evidence type="ECO:0000256" key="5">
    <source>
        <dbReference type="ARBA" id="ARBA00022741"/>
    </source>
</evidence>
<dbReference type="InterPro" id="IPR006483">
    <property type="entry name" value="CRISPR-assoc_Cas3_HD"/>
</dbReference>
<dbReference type="Pfam" id="PF18395">
    <property type="entry name" value="Cas3_C"/>
    <property type="match status" value="1"/>
</dbReference>
<dbReference type="InterPro" id="IPR027417">
    <property type="entry name" value="P-loop_NTPase"/>
</dbReference>
<sequence length="931" mass="101853">MLNTWSPPAQSCWGKTNEVGDWLPVVQHLEDAAGVMAEVWRLQPQSIRSLLADTLGGERAAQTFVCFLAGIHDVGKISADFAFKARLPRTNGTSTSYLCDQMERQGFVIGKPDRPIPHGALGQTHVTSWLLSRYPDAPRARRCARNIASIVGGHHGTNPTSADVEKVELSLAREEHLWKATRDEVLDTMAAHTGADEFLPTWMGSPISIQTQIVCEALVIVTDWIASSETLFPYDFATPTPDRVRRAVARLQLPHPWQPAPCPGSVDELFGTSFPSLTHGAPNAMQRVAVEVADTMPEPGLLAIEAPMGHGKTEAALMCAQVLAERFGLGGIFFGLPTMATSNPMFGRVREWLDAVPAKDPSSISLAHSKAGLNEEYQQLMPWNATMAVYDEGAGTQREASAIVHEWFLGRKRAILADHVVGTIDQALFTGLKAKHVVLRHLGLASKVVIIDEVHAADVYMREYLKVVLEWLGAYRTPVILMSATLPPAQRHELALAYAKGRHGRNAQVVLTTTDEYPIVTTISDGVAQQGTSTSAPGRQVVVRSMGDSLDELINLIEDKMSDGGCIGIIRDTVARAQDTFDALDSRLDCEVVLVHSRFLAPQRARREADLVRRLGRSGESRPDRLVVVGTQVLEQSLDVDFDLLISDIAPIDLLLQRIGRLHRHDRQRPVPLREATCLVTGVDAWLEDGPQFSRGIELVYEPDFLLRTAAILDGLSSGIVNVPQDIPRLVRIAYEETFTWPDAWASRGEDAALESRSRHKAATSRAMTYRLSDPFGASSLMKGITDMKTVDPENTRGHASVRDSEDSIEVIVVQQTNSGGYHLMDGIGEFSGADLPLFGAPGGDLARAVASCTVTLPRSLSNPWDIDQTITELENAPIDLSSWQSSPWLRGQLVLVLDADGNSTLLDRQIHYDLSRGLTVEPRPQNGVPA</sequence>
<dbReference type="InterPro" id="IPR014001">
    <property type="entry name" value="Helicase_ATP-bd"/>
</dbReference>
<keyword evidence="6" id="KW-0378">Hydrolase</keyword>
<keyword evidence="8" id="KW-0067">ATP-binding</keyword>
<reference evidence="11 12" key="1">
    <citation type="submission" date="2017-02" db="EMBL/GenBank/DDBJ databases">
        <title>Prevalence of linear plasmids in Propionibacterium acnes isolates obtained from cancerous prostatic tissue.</title>
        <authorList>
            <person name="Davidsson S."/>
            <person name="Bruggemann H."/>
        </authorList>
    </citation>
    <scope>NUCLEOTIDE SEQUENCE [LARGE SCALE GENOMIC DNA]</scope>
    <source>
        <strain evidence="11 12">09-9</strain>
    </source>
</reference>
<dbReference type="Pfam" id="PF18019">
    <property type="entry name" value="Cas3_HD"/>
    <property type="match status" value="1"/>
</dbReference>
<evidence type="ECO:0000256" key="7">
    <source>
        <dbReference type="ARBA" id="ARBA00022806"/>
    </source>
</evidence>
<dbReference type="GO" id="GO:0046872">
    <property type="term" value="F:metal ion binding"/>
    <property type="evidence" value="ECO:0007669"/>
    <property type="project" value="UniProtKB-KW"/>
</dbReference>
<evidence type="ECO:0000313" key="12">
    <source>
        <dbReference type="Proteomes" id="UP000223982"/>
    </source>
</evidence>
<protein>
    <submittedName>
        <fullName evidence="11">CRISPR-associated helicase/endonuclease Cas3</fullName>
    </submittedName>
</protein>
<evidence type="ECO:0000256" key="1">
    <source>
        <dbReference type="ARBA" id="ARBA00006847"/>
    </source>
</evidence>
<evidence type="ECO:0000256" key="9">
    <source>
        <dbReference type="ARBA" id="ARBA00023118"/>
    </source>
</evidence>
<dbReference type="SMART" id="SM00487">
    <property type="entry name" value="DEXDc"/>
    <property type="match status" value="1"/>
</dbReference>
<accession>A0AA44U2X7</accession>
<dbReference type="GO" id="GO:0004518">
    <property type="term" value="F:nuclease activity"/>
    <property type="evidence" value="ECO:0007669"/>
    <property type="project" value="UniProtKB-KW"/>
</dbReference>
<organism evidence="11 12">
    <name type="scientific">Cutibacterium acnes</name>
    <name type="common">Propionibacterium acnes</name>
    <dbReference type="NCBI Taxonomy" id="1747"/>
    <lineage>
        <taxon>Bacteria</taxon>
        <taxon>Bacillati</taxon>
        <taxon>Actinomycetota</taxon>
        <taxon>Actinomycetes</taxon>
        <taxon>Propionibacteriales</taxon>
        <taxon>Propionibacteriaceae</taxon>
        <taxon>Cutibacterium</taxon>
    </lineage>
</organism>
<dbReference type="InterPro" id="IPR054712">
    <property type="entry name" value="Cas3-like_dom"/>
</dbReference>
<dbReference type="CDD" id="cd09641">
    <property type="entry name" value="Cas3''_I"/>
    <property type="match status" value="1"/>
</dbReference>
<dbReference type="PANTHER" id="PTHR47963">
    <property type="entry name" value="DEAD-BOX ATP-DEPENDENT RNA HELICASE 47, MITOCHONDRIAL"/>
    <property type="match status" value="1"/>
</dbReference>
<keyword evidence="5" id="KW-0547">Nucleotide-binding</keyword>
<dbReference type="RefSeq" id="WP_002514605.1">
    <property type="nucleotide sequence ID" value="NZ_CABIZT010000004.1"/>
</dbReference>
<dbReference type="AlphaFoldDB" id="A0AA44U2X7"/>
<gene>
    <name evidence="11" type="ORF">APS60_11140</name>
</gene>
<dbReference type="GO" id="GO:0016787">
    <property type="term" value="F:hydrolase activity"/>
    <property type="evidence" value="ECO:0007669"/>
    <property type="project" value="UniProtKB-KW"/>
</dbReference>
<dbReference type="Proteomes" id="UP000223982">
    <property type="component" value="Unassembled WGS sequence"/>
</dbReference>
<comment type="caution">
    <text evidence="11">The sequence shown here is derived from an EMBL/GenBank/DDBJ whole genome shotgun (WGS) entry which is preliminary data.</text>
</comment>
<dbReference type="PROSITE" id="PS51643">
    <property type="entry name" value="HD_CAS3"/>
    <property type="match status" value="1"/>
</dbReference>
<dbReference type="NCBIfam" id="TIGR01587">
    <property type="entry name" value="cas3_core"/>
    <property type="match status" value="1"/>
</dbReference>
<evidence type="ECO:0000256" key="3">
    <source>
        <dbReference type="ARBA" id="ARBA00022722"/>
    </source>
</evidence>
<evidence type="ECO:0000256" key="8">
    <source>
        <dbReference type="ARBA" id="ARBA00022840"/>
    </source>
</evidence>
<feature type="domain" description="HD Cas3-type" evidence="10">
    <location>
        <begin position="18"/>
        <end position="225"/>
    </location>
</feature>